<feature type="domain" description="Histidine kinase" evidence="9">
    <location>
        <begin position="284"/>
        <end position="491"/>
    </location>
</feature>
<evidence type="ECO:0000313" key="10">
    <source>
        <dbReference type="EMBL" id="VAW08444.1"/>
    </source>
</evidence>
<feature type="transmembrane region" description="Helical" evidence="8">
    <location>
        <begin position="60"/>
        <end position="82"/>
    </location>
</feature>
<evidence type="ECO:0000256" key="5">
    <source>
        <dbReference type="ARBA" id="ARBA00022777"/>
    </source>
</evidence>
<feature type="transmembrane region" description="Helical" evidence="8">
    <location>
        <begin position="231"/>
        <end position="252"/>
    </location>
</feature>
<keyword evidence="3" id="KW-0597">Phosphoprotein</keyword>
<gene>
    <name evidence="10" type="ORF">MNBD_ACTINO02-2333</name>
</gene>
<dbReference type="InterPro" id="IPR003594">
    <property type="entry name" value="HATPase_dom"/>
</dbReference>
<dbReference type="SUPFAM" id="SSF55874">
    <property type="entry name" value="ATPase domain of HSP90 chaperone/DNA topoisomerase II/histidine kinase"/>
    <property type="match status" value="1"/>
</dbReference>
<dbReference type="GO" id="GO:0000155">
    <property type="term" value="F:phosphorelay sensor kinase activity"/>
    <property type="evidence" value="ECO:0007669"/>
    <property type="project" value="InterPro"/>
</dbReference>
<dbReference type="PRINTS" id="PR00344">
    <property type="entry name" value="BCTRLSENSOR"/>
</dbReference>
<dbReference type="PANTHER" id="PTHR43711:SF26">
    <property type="entry name" value="SENSOR HISTIDINE KINASE RCSC"/>
    <property type="match status" value="1"/>
</dbReference>
<keyword evidence="8" id="KW-0812">Transmembrane</keyword>
<name>A0A3B0TIH1_9ZZZZ</name>
<keyword evidence="8" id="KW-1133">Transmembrane helix</keyword>
<dbReference type="EC" id="2.7.13.3" evidence="2"/>
<dbReference type="InterPro" id="IPR005467">
    <property type="entry name" value="His_kinase_dom"/>
</dbReference>
<proteinExistence type="predicted"/>
<dbReference type="Pfam" id="PF02518">
    <property type="entry name" value="HATPase_c"/>
    <property type="match status" value="1"/>
</dbReference>
<dbReference type="AlphaFoldDB" id="A0A3B0TIH1"/>
<keyword evidence="4" id="KW-0808">Transferase</keyword>
<feature type="compositionally biased region" description="Pro residues" evidence="7">
    <location>
        <begin position="497"/>
        <end position="513"/>
    </location>
</feature>
<evidence type="ECO:0000256" key="2">
    <source>
        <dbReference type="ARBA" id="ARBA00012438"/>
    </source>
</evidence>
<dbReference type="Gene3D" id="1.10.287.130">
    <property type="match status" value="1"/>
</dbReference>
<dbReference type="PANTHER" id="PTHR43711">
    <property type="entry name" value="TWO-COMPONENT HISTIDINE KINASE"/>
    <property type="match status" value="1"/>
</dbReference>
<evidence type="ECO:0000259" key="9">
    <source>
        <dbReference type="PROSITE" id="PS50109"/>
    </source>
</evidence>
<keyword evidence="8" id="KW-0472">Membrane</keyword>
<evidence type="ECO:0000256" key="3">
    <source>
        <dbReference type="ARBA" id="ARBA00022553"/>
    </source>
</evidence>
<evidence type="ECO:0000256" key="6">
    <source>
        <dbReference type="ARBA" id="ARBA00023012"/>
    </source>
</evidence>
<dbReference type="SMART" id="SM00388">
    <property type="entry name" value="HisKA"/>
    <property type="match status" value="1"/>
</dbReference>
<evidence type="ECO:0000256" key="8">
    <source>
        <dbReference type="SAM" id="Phobius"/>
    </source>
</evidence>
<sequence length="526" mass="55103">MILAFASAISLTIGCLPVRHRYAPMCRSGNSLLEVNFSTLPADSVPMDAKARDGSSMQRGTVAVVIVAAFVAAGSLGALLVVTSGARTVTVTSEALEWSNAVSAASAATRAANSQALVFAVDFELGVASAEARAIAVDEARNNLALLQDVAGSPPSGAHDVGVLPTISDLQAAAFDTIVAIEGGDLAEADRLHSEVFGRAYRNSSAALLVQQGEFAAAVQAADSVAARFEAATQLFITLLIPIGAILVYRTVVRRQQRDRRLVFEARLSAEQEYSRSKDEFFGGMSHELRTPLTSIYGLSGHLMESGLHDPSEAEELIALIHRDSAELFRMVEDLLMAARLDAGLVDVTPAPVDIAAAFASVINPMKRTGVDVELDGSATVRGDRCLVTHIARNLLSNAHAHGGDSIRVAIREVDSAIKVEVNDNGPGVATDRVDTLFKPFVHDGAEVLLVGTFGLGLAVARLLVEAMGGTIEYRRADGWSSFILTLESVGSRSVASPPPKSGDPFADCPPAPISAVPSGRGVVGS</sequence>
<dbReference type="InterPro" id="IPR036890">
    <property type="entry name" value="HATPase_C_sf"/>
</dbReference>
<dbReference type="Pfam" id="PF00512">
    <property type="entry name" value="HisKA"/>
    <property type="match status" value="1"/>
</dbReference>
<keyword evidence="5" id="KW-0418">Kinase</keyword>
<comment type="catalytic activity">
    <reaction evidence="1">
        <text>ATP + protein L-histidine = ADP + protein N-phospho-L-histidine.</text>
        <dbReference type="EC" id="2.7.13.3"/>
    </reaction>
</comment>
<dbReference type="CDD" id="cd00082">
    <property type="entry name" value="HisKA"/>
    <property type="match status" value="1"/>
</dbReference>
<accession>A0A3B0TIH1</accession>
<dbReference type="InterPro" id="IPR050736">
    <property type="entry name" value="Sensor_HK_Regulatory"/>
</dbReference>
<evidence type="ECO:0000256" key="7">
    <source>
        <dbReference type="SAM" id="MobiDB-lite"/>
    </source>
</evidence>
<protein>
    <recommendedName>
        <fullName evidence="2">histidine kinase</fullName>
        <ecNumber evidence="2">2.7.13.3</ecNumber>
    </recommendedName>
</protein>
<dbReference type="InterPro" id="IPR004358">
    <property type="entry name" value="Sig_transdc_His_kin-like_C"/>
</dbReference>
<evidence type="ECO:0000256" key="4">
    <source>
        <dbReference type="ARBA" id="ARBA00022679"/>
    </source>
</evidence>
<reference evidence="10" key="1">
    <citation type="submission" date="2018-06" db="EMBL/GenBank/DDBJ databases">
        <authorList>
            <person name="Zhirakovskaya E."/>
        </authorList>
    </citation>
    <scope>NUCLEOTIDE SEQUENCE</scope>
</reference>
<dbReference type="PROSITE" id="PS50109">
    <property type="entry name" value="HIS_KIN"/>
    <property type="match status" value="1"/>
</dbReference>
<dbReference type="EMBL" id="UOEK01000463">
    <property type="protein sequence ID" value="VAW08444.1"/>
    <property type="molecule type" value="Genomic_DNA"/>
</dbReference>
<organism evidence="10">
    <name type="scientific">hydrothermal vent metagenome</name>
    <dbReference type="NCBI Taxonomy" id="652676"/>
    <lineage>
        <taxon>unclassified sequences</taxon>
        <taxon>metagenomes</taxon>
        <taxon>ecological metagenomes</taxon>
    </lineage>
</organism>
<evidence type="ECO:0000256" key="1">
    <source>
        <dbReference type="ARBA" id="ARBA00000085"/>
    </source>
</evidence>
<dbReference type="InterPro" id="IPR036097">
    <property type="entry name" value="HisK_dim/P_sf"/>
</dbReference>
<dbReference type="Gene3D" id="3.30.565.10">
    <property type="entry name" value="Histidine kinase-like ATPase, C-terminal domain"/>
    <property type="match status" value="1"/>
</dbReference>
<dbReference type="InterPro" id="IPR003661">
    <property type="entry name" value="HisK_dim/P_dom"/>
</dbReference>
<dbReference type="SUPFAM" id="SSF47384">
    <property type="entry name" value="Homodimeric domain of signal transducing histidine kinase"/>
    <property type="match status" value="1"/>
</dbReference>
<feature type="region of interest" description="Disordered" evidence="7">
    <location>
        <begin position="494"/>
        <end position="526"/>
    </location>
</feature>
<dbReference type="SMART" id="SM00387">
    <property type="entry name" value="HATPase_c"/>
    <property type="match status" value="1"/>
</dbReference>
<keyword evidence="6" id="KW-0902">Two-component regulatory system</keyword>